<protein>
    <submittedName>
        <fullName evidence="1">Uncharacterized protein</fullName>
    </submittedName>
</protein>
<dbReference type="EMBL" id="MG775260">
    <property type="protein sequence ID" value="AUV61837.1"/>
    <property type="molecule type" value="Genomic_DNA"/>
</dbReference>
<keyword evidence="2" id="KW-1185">Reference proteome</keyword>
<evidence type="ECO:0000313" key="1">
    <source>
        <dbReference type="EMBL" id="AUV61837.1"/>
    </source>
</evidence>
<gene>
    <name evidence="1" type="ORF">PsPhLittlefix_gp22</name>
</gene>
<sequence>MSTDRAIADILSSLTAFKRYLDKGHVDSALVYLDSTTEKLQALKQKLEEAND</sequence>
<reference evidence="2" key="1">
    <citation type="submission" date="2018-01" db="EMBL/GenBank/DDBJ databases">
        <title>Pseudomonas phages infecting Pseudomonas sp. isolated from Prunus avium.</title>
        <authorList>
            <person name="Colberg O."/>
            <person name="Carstens A.B."/>
            <person name="Kot W."/>
            <person name="Hansen L.H."/>
        </authorList>
    </citation>
    <scope>NUCLEOTIDE SEQUENCE [LARGE SCALE GENOMIC DNA]</scope>
</reference>
<name>A0A2K9VHQ4_9CAUD</name>
<dbReference type="Proteomes" id="UP000240903">
    <property type="component" value="Segment"/>
</dbReference>
<organism evidence="1 2">
    <name type="scientific">Pseudomonas phage Littlefix</name>
    <dbReference type="NCBI Taxonomy" id="2079289"/>
    <lineage>
        <taxon>Viruses</taxon>
        <taxon>Duplodnaviria</taxon>
        <taxon>Heunggongvirae</taxon>
        <taxon>Uroviricota</taxon>
        <taxon>Caudoviricetes</taxon>
        <taxon>Schitoviridae</taxon>
        <taxon>Littlefixvirus</taxon>
        <taxon>Littlefixvirus littlefix</taxon>
    </lineage>
</organism>
<evidence type="ECO:0000313" key="2">
    <source>
        <dbReference type="Proteomes" id="UP000240903"/>
    </source>
</evidence>
<accession>A0A2K9VHQ4</accession>
<proteinExistence type="predicted"/>